<keyword evidence="4" id="KW-1133">Transmembrane helix</keyword>
<feature type="transmembrane region" description="Helical" evidence="4">
    <location>
        <begin position="121"/>
        <end position="145"/>
    </location>
</feature>
<evidence type="ECO:0000313" key="7">
    <source>
        <dbReference type="Proteomes" id="UP000831068"/>
    </source>
</evidence>
<proteinExistence type="predicted"/>
<feature type="domain" description="HTH araC/xylS-type" evidence="5">
    <location>
        <begin position="255"/>
        <end position="359"/>
    </location>
</feature>
<evidence type="ECO:0000256" key="3">
    <source>
        <dbReference type="ARBA" id="ARBA00023163"/>
    </source>
</evidence>
<feature type="transmembrane region" description="Helical" evidence="4">
    <location>
        <begin position="98"/>
        <end position="115"/>
    </location>
</feature>
<dbReference type="Proteomes" id="UP000831068">
    <property type="component" value="Chromosome"/>
</dbReference>
<feature type="transmembrane region" description="Helical" evidence="4">
    <location>
        <begin position="6"/>
        <end position="24"/>
    </location>
</feature>
<dbReference type="InterPro" id="IPR018060">
    <property type="entry name" value="HTH_AraC"/>
</dbReference>
<dbReference type="InterPro" id="IPR009057">
    <property type="entry name" value="Homeodomain-like_sf"/>
</dbReference>
<dbReference type="RefSeq" id="WP_243577701.1">
    <property type="nucleotide sequence ID" value="NZ_CP094529.1"/>
</dbReference>
<gene>
    <name evidence="6" type="ORF">MTP08_07185</name>
</gene>
<accession>A0ABY4BK41</accession>
<feature type="transmembrane region" description="Helical" evidence="4">
    <location>
        <begin position="33"/>
        <end position="49"/>
    </location>
</feature>
<evidence type="ECO:0000256" key="1">
    <source>
        <dbReference type="ARBA" id="ARBA00023015"/>
    </source>
</evidence>
<feature type="transmembrane region" description="Helical" evidence="4">
    <location>
        <begin position="193"/>
        <end position="213"/>
    </location>
</feature>
<dbReference type="PROSITE" id="PS00041">
    <property type="entry name" value="HTH_ARAC_FAMILY_1"/>
    <property type="match status" value="1"/>
</dbReference>
<dbReference type="SUPFAM" id="SSF46689">
    <property type="entry name" value="Homeodomain-like"/>
    <property type="match status" value="1"/>
</dbReference>
<keyword evidence="1" id="KW-0805">Transcription regulation</keyword>
<keyword evidence="4" id="KW-0472">Membrane</keyword>
<keyword evidence="3" id="KW-0804">Transcription</keyword>
<protein>
    <submittedName>
        <fullName evidence="6">Helix-turn-helix domain-containing protein</fullName>
    </submittedName>
</protein>
<dbReference type="PROSITE" id="PS01124">
    <property type="entry name" value="HTH_ARAC_FAMILY_2"/>
    <property type="match status" value="1"/>
</dbReference>
<evidence type="ECO:0000256" key="4">
    <source>
        <dbReference type="SAM" id="Phobius"/>
    </source>
</evidence>
<organism evidence="6 7">
    <name type="scientific">Chryseobacterium oryzae</name>
    <dbReference type="NCBI Taxonomy" id="2929799"/>
    <lineage>
        <taxon>Bacteria</taxon>
        <taxon>Pseudomonadati</taxon>
        <taxon>Bacteroidota</taxon>
        <taxon>Flavobacteriia</taxon>
        <taxon>Flavobacteriales</taxon>
        <taxon>Weeksellaceae</taxon>
        <taxon>Chryseobacterium group</taxon>
        <taxon>Chryseobacterium</taxon>
    </lineage>
</organism>
<dbReference type="PANTHER" id="PTHR43280:SF29">
    <property type="entry name" value="ARAC-FAMILY TRANSCRIPTIONAL REGULATOR"/>
    <property type="match status" value="1"/>
</dbReference>
<name>A0ABY4BK41_9FLAO</name>
<dbReference type="PANTHER" id="PTHR43280">
    <property type="entry name" value="ARAC-FAMILY TRANSCRIPTIONAL REGULATOR"/>
    <property type="match status" value="1"/>
</dbReference>
<dbReference type="InterPro" id="IPR018062">
    <property type="entry name" value="HTH_AraC-typ_CS"/>
</dbReference>
<feature type="transmembrane region" description="Helical" evidence="4">
    <location>
        <begin position="166"/>
        <end position="187"/>
    </location>
</feature>
<keyword evidence="2" id="KW-0238">DNA-binding</keyword>
<keyword evidence="7" id="KW-1185">Reference proteome</keyword>
<sequence length="363" mass="42039">MNFNEIISFLLAGGLLLLGFLLLINPMETNKKGNFYFGLCLLLWSTFWLDEVFNAAHFKNNSYLTIGKGIIQFFTPIAFYLSIKFYTNPTYKLNKDGGRYLILPIIYLFFLLYSFSSSKEIFKILPIILMMGNALLYTVLAYVNIQKHQKNIESVISNKEPVDLHWIKNIIYAIAGSTIIAMLYNAFSNATALNLYMNLFFLAVVYMIAYFSIKQQEVYSQNLNIDEIVNTDDIENEQQKSKLLLNNSELETLKERLLHLIETEKPYLDSELNLVKLADKLSLSTHQLSYVINNGFNENFFQFVNKYKVQKAKELLNNPKYDNYTIVAIGFESGFNSKTAFNTTFKKMTSYTPTEYRKSRSDL</sequence>
<keyword evidence="4" id="KW-0812">Transmembrane</keyword>
<dbReference type="SMART" id="SM00342">
    <property type="entry name" value="HTH_ARAC"/>
    <property type="match status" value="1"/>
</dbReference>
<dbReference type="Pfam" id="PF12833">
    <property type="entry name" value="HTH_18"/>
    <property type="match status" value="1"/>
</dbReference>
<evidence type="ECO:0000256" key="2">
    <source>
        <dbReference type="ARBA" id="ARBA00023125"/>
    </source>
</evidence>
<feature type="transmembrane region" description="Helical" evidence="4">
    <location>
        <begin position="69"/>
        <end position="86"/>
    </location>
</feature>
<evidence type="ECO:0000313" key="6">
    <source>
        <dbReference type="EMBL" id="UOE39552.1"/>
    </source>
</evidence>
<reference evidence="6 7" key="1">
    <citation type="submission" date="2022-03" db="EMBL/GenBank/DDBJ databases">
        <title>Chryseobacterium sp. isolated from the Andong Sikhe.</title>
        <authorList>
            <person name="Won M."/>
            <person name="Kim S.-J."/>
            <person name="Kwon S.-W."/>
        </authorList>
    </citation>
    <scope>NUCLEOTIDE SEQUENCE [LARGE SCALE GENOMIC DNA]</scope>
    <source>
        <strain evidence="6 7">ADR-1</strain>
    </source>
</reference>
<dbReference type="EMBL" id="CP094529">
    <property type="protein sequence ID" value="UOE39552.1"/>
    <property type="molecule type" value="Genomic_DNA"/>
</dbReference>
<dbReference type="Gene3D" id="1.10.10.60">
    <property type="entry name" value="Homeodomain-like"/>
    <property type="match status" value="2"/>
</dbReference>
<evidence type="ECO:0000259" key="5">
    <source>
        <dbReference type="PROSITE" id="PS01124"/>
    </source>
</evidence>